<sequence>MLYVILAAFVVVLVALIFAAFSSIAGPSMRWAFGIIDGLLSGSLIPIRAYLFPNPKPSHKKT</sequence>
<reference evidence="2 3" key="1">
    <citation type="submission" date="2020-08" db="EMBL/GenBank/DDBJ databases">
        <title>Genomic Encyclopedia of Type Strains, Phase IV (KMG-V): Genome sequencing to study the core and pangenomes of soil and plant-associated prokaryotes.</title>
        <authorList>
            <person name="Whitman W."/>
        </authorList>
    </citation>
    <scope>NUCLEOTIDE SEQUENCE [LARGE SCALE GENOMIC DNA]</scope>
    <source>
        <strain evidence="2 3">X5P3</strain>
    </source>
</reference>
<feature type="transmembrane region" description="Helical" evidence="1">
    <location>
        <begin position="32"/>
        <end position="51"/>
    </location>
</feature>
<keyword evidence="1" id="KW-1133">Transmembrane helix</keyword>
<evidence type="ECO:0000313" key="2">
    <source>
        <dbReference type="EMBL" id="MBB5063943.1"/>
    </source>
</evidence>
<dbReference type="RefSeq" id="WP_184255480.1">
    <property type="nucleotide sequence ID" value="NZ_JACHIO010000008.1"/>
</dbReference>
<dbReference type="Proteomes" id="UP000584867">
    <property type="component" value="Unassembled WGS sequence"/>
</dbReference>
<gene>
    <name evidence="2" type="ORF">HDF15_002291</name>
</gene>
<keyword evidence="1" id="KW-0812">Transmembrane</keyword>
<evidence type="ECO:0000256" key="1">
    <source>
        <dbReference type="SAM" id="Phobius"/>
    </source>
</evidence>
<organism evidence="2 3">
    <name type="scientific">Granulicella mallensis</name>
    <dbReference type="NCBI Taxonomy" id="940614"/>
    <lineage>
        <taxon>Bacteria</taxon>
        <taxon>Pseudomonadati</taxon>
        <taxon>Acidobacteriota</taxon>
        <taxon>Terriglobia</taxon>
        <taxon>Terriglobales</taxon>
        <taxon>Acidobacteriaceae</taxon>
        <taxon>Granulicella</taxon>
    </lineage>
</organism>
<dbReference type="EMBL" id="JACHIO010000008">
    <property type="protein sequence ID" value="MBB5063943.1"/>
    <property type="molecule type" value="Genomic_DNA"/>
</dbReference>
<accession>A0A7W7ZQG5</accession>
<keyword evidence="1" id="KW-0472">Membrane</keyword>
<protein>
    <submittedName>
        <fullName evidence="2">Uncharacterized protein</fullName>
    </submittedName>
</protein>
<evidence type="ECO:0000313" key="3">
    <source>
        <dbReference type="Proteomes" id="UP000584867"/>
    </source>
</evidence>
<dbReference type="AlphaFoldDB" id="A0A7W7ZQG5"/>
<proteinExistence type="predicted"/>
<comment type="caution">
    <text evidence="2">The sequence shown here is derived from an EMBL/GenBank/DDBJ whole genome shotgun (WGS) entry which is preliminary data.</text>
</comment>
<name>A0A7W7ZQG5_9BACT</name>